<evidence type="ECO:0000256" key="2">
    <source>
        <dbReference type="ARBA" id="ARBA00009358"/>
    </source>
</evidence>
<feature type="compositionally biased region" description="Low complexity" evidence="10">
    <location>
        <begin position="1054"/>
        <end position="1067"/>
    </location>
</feature>
<dbReference type="PROSITE" id="PS50082">
    <property type="entry name" value="WD_REPEATS_2"/>
    <property type="match status" value="1"/>
</dbReference>
<dbReference type="GO" id="GO:0005198">
    <property type="term" value="F:structural molecule activity"/>
    <property type="evidence" value="ECO:0007669"/>
    <property type="project" value="TreeGrafter"/>
</dbReference>
<dbReference type="GO" id="GO:0007029">
    <property type="term" value="P:endoplasmic reticulum organization"/>
    <property type="evidence" value="ECO:0007669"/>
    <property type="project" value="TreeGrafter"/>
</dbReference>
<evidence type="ECO:0000256" key="7">
    <source>
        <dbReference type="ARBA" id="ARBA00022892"/>
    </source>
</evidence>
<dbReference type="InterPro" id="IPR015943">
    <property type="entry name" value="WD40/YVTN_repeat-like_dom_sf"/>
</dbReference>
<dbReference type="GO" id="GO:0030127">
    <property type="term" value="C:COPII vesicle coat"/>
    <property type="evidence" value="ECO:0007669"/>
    <property type="project" value="TreeGrafter"/>
</dbReference>
<dbReference type="Pfam" id="PF12931">
    <property type="entry name" value="TPR_Sec16"/>
    <property type="match status" value="1"/>
</dbReference>
<proteinExistence type="inferred from homology"/>
<feature type="domain" description="Sec16 Sec23-binding" evidence="11">
    <location>
        <begin position="624"/>
        <end position="751"/>
    </location>
</feature>
<dbReference type="AlphaFoldDB" id="A0A176WS05"/>
<organism evidence="12 13">
    <name type="scientific">Marchantia polymorpha subsp. ruderalis</name>
    <dbReference type="NCBI Taxonomy" id="1480154"/>
    <lineage>
        <taxon>Eukaryota</taxon>
        <taxon>Viridiplantae</taxon>
        <taxon>Streptophyta</taxon>
        <taxon>Embryophyta</taxon>
        <taxon>Marchantiophyta</taxon>
        <taxon>Marchantiopsida</taxon>
        <taxon>Marchantiidae</taxon>
        <taxon>Marchantiales</taxon>
        <taxon>Marchantiaceae</taxon>
        <taxon>Marchantia</taxon>
    </lineage>
</organism>
<dbReference type="InterPro" id="IPR001680">
    <property type="entry name" value="WD40_rpt"/>
</dbReference>
<dbReference type="GO" id="GO:0090110">
    <property type="term" value="P:COPII-coated vesicle cargo loading"/>
    <property type="evidence" value="ECO:0007669"/>
    <property type="project" value="TreeGrafter"/>
</dbReference>
<feature type="region of interest" description="Disordered" evidence="10">
    <location>
        <begin position="985"/>
        <end position="1033"/>
    </location>
</feature>
<sequence>MSTLKSIARSATVAFAPTASIMAVGTMAGAIDPSFSSSASLEILQLDFANTEEELPVIASCPTAERFNRISWGNNAVASEEYALGIIAGSLVDGTITLWNPAKLTSEDGGSPEESVIASWRKHEGTVRGLELSVLAPNLLASGGDDGDIYIWDLKVPTNPTHTPNLNNASPRGEISYLSWNRKVQPILASTSSSGTSVVWDLRKAKPVLRIKYFAVTVTIATFKVLDGRVYDTFVVPFRLFRYASFTDPDIRRRCSTLQWNPENATQLIVASDDDRSPSLQVWDLRNSVSPLKELVGHSKGVLAMAWCPIDSSLLLTCAKDNLTLCWDTFTGEPEPIGTLMFNGHLAPPVFYLLPLSTETLGSTTLSSALLHALAPVQACSQTPSNVTSFGHTIKGTNSSYAKKAPKWLKRPVGVSFGFGGKLITFGPSKKTVPGGFGTSSEIRLHSLVTEEDLVKQSTQFETAIADGDKPAMRQFCDLKAETARSDDDQQTWKFLKVMLEDDARKKLLAHLNFDVQPTENDDDRRPEQKPDGSEDTIPVDSESPEGDCEPSPSPVDEDVQQASEAGEDDFFDNIHTPKKSDGVPTGGLSDLTLDSDRIEVDSSQSPATEGGDVDHLIESEEAIQRALVVGDFALAVKHCMTANRMADALIIARLGEATLWEKTQNAYIRKTGRSYLKIMSAIVNHDLKGLVETRPLMAWKETLALLCTYAPFEDWTQLSDALAARLDAAGEIQAATLCYICSGNIEKVAEIWSRSLETVNGGKVFVDSLQCIVSDYFFVIANTKTLMEKVVILSLATGQKFISASLARLVKIYAELLVSQGLLVTAMEYLSLVPADQSSLELSILQDRIYGSGKVSDAKAEAPTIPWERQPLQFEAPAATEPLQNNYPSASSNVSRDYQAFATPPSFQPQQQPAYGGMTANHAGYYPSPTLQPTQAPFVPTPVNPPSVSQVKGFVPMAPPAIPNVEQYQPTGQNQYYTKANLSDSMTQGSSNAQSFTPSQFSQPSFTPAPPSGNYTQVPQPMTFTPLSQPPFSAVAQTPSFAPAQLPNMMLPGPAQPVTAPPAVQGFMPASPRTQPLSSSGIVPGSQVQSPQTTSSPSPAVALTPPPTVQTVDTSSVSAELKPVVATLTRLFHETSEASGGARANPAKRREMENNSRRLGALFAKLNTADISANASLKLIQLCQALDARDYSSALQIQVGLTTSDYDECGFWLPTLKQMIKTRQSLMR</sequence>
<feature type="region of interest" description="Disordered" evidence="10">
    <location>
        <begin position="514"/>
        <end position="593"/>
    </location>
</feature>
<comment type="similarity">
    <text evidence="2">Belongs to the WD repeat SEC31 family.</text>
</comment>
<evidence type="ECO:0000256" key="5">
    <source>
        <dbReference type="ARBA" id="ARBA00022737"/>
    </source>
</evidence>
<feature type="compositionally biased region" description="Polar residues" evidence="10">
    <location>
        <begin position="1073"/>
        <end position="1082"/>
    </location>
</feature>
<dbReference type="EMBL" id="LVLJ01000046">
    <property type="protein sequence ID" value="OAE35900.1"/>
    <property type="molecule type" value="Genomic_DNA"/>
</dbReference>
<evidence type="ECO:0000313" key="12">
    <source>
        <dbReference type="EMBL" id="OAE35900.1"/>
    </source>
</evidence>
<feature type="compositionally biased region" description="Polar residues" evidence="10">
    <location>
        <begin position="1014"/>
        <end position="1033"/>
    </location>
</feature>
<dbReference type="InterPro" id="IPR019775">
    <property type="entry name" value="WD40_repeat_CS"/>
</dbReference>
<accession>A0A176WS05</accession>
<keyword evidence="4 9" id="KW-0853">WD repeat</keyword>
<dbReference type="InterPro" id="IPR024298">
    <property type="entry name" value="Sec16_Sec23-bd"/>
</dbReference>
<dbReference type="Gene3D" id="1.25.40.1030">
    <property type="match status" value="1"/>
</dbReference>
<gene>
    <name evidence="12" type="ORF">AXG93_4259s1040</name>
</gene>
<evidence type="ECO:0000256" key="9">
    <source>
        <dbReference type="PROSITE-ProRule" id="PRU00221"/>
    </source>
</evidence>
<evidence type="ECO:0000256" key="6">
    <source>
        <dbReference type="ARBA" id="ARBA00022824"/>
    </source>
</evidence>
<dbReference type="PROSITE" id="PS00678">
    <property type="entry name" value="WD_REPEATS_1"/>
    <property type="match status" value="1"/>
</dbReference>
<comment type="subcellular location">
    <subcellularLocation>
        <location evidence="1">Endoplasmic reticulum</location>
    </subcellularLocation>
</comment>
<keyword evidence="13" id="KW-1185">Reference proteome</keyword>
<evidence type="ECO:0000313" key="13">
    <source>
        <dbReference type="Proteomes" id="UP000077202"/>
    </source>
</evidence>
<feature type="region of interest" description="Disordered" evidence="10">
    <location>
        <begin position="1054"/>
        <end position="1116"/>
    </location>
</feature>
<feature type="compositionally biased region" description="Acidic residues" evidence="10">
    <location>
        <begin position="556"/>
        <end position="572"/>
    </location>
</feature>
<feature type="compositionally biased region" description="Low complexity" evidence="10">
    <location>
        <begin position="1087"/>
        <end position="1103"/>
    </location>
</feature>
<dbReference type="InterPro" id="IPR040251">
    <property type="entry name" value="SEC31-like"/>
</dbReference>
<evidence type="ECO:0000256" key="4">
    <source>
        <dbReference type="ARBA" id="ARBA00022574"/>
    </source>
</evidence>
<keyword evidence="5" id="KW-0677">Repeat</keyword>
<evidence type="ECO:0000256" key="8">
    <source>
        <dbReference type="ARBA" id="ARBA00022927"/>
    </source>
</evidence>
<dbReference type="FunFam" id="1.20.940.10:FF:000003">
    <property type="entry name" value="Protein transport protein SEC31 homolog B"/>
    <property type="match status" value="1"/>
</dbReference>
<dbReference type="PANTHER" id="PTHR13923:SF11">
    <property type="entry name" value="SECRETORY 31, ISOFORM D"/>
    <property type="match status" value="1"/>
</dbReference>
<keyword evidence="6" id="KW-0256">Endoplasmic reticulum</keyword>
<dbReference type="Gene3D" id="2.130.10.10">
    <property type="entry name" value="YVTN repeat-like/Quinoprotein amine dehydrogenase"/>
    <property type="match status" value="1"/>
</dbReference>
<feature type="repeat" description="WD" evidence="9">
    <location>
        <begin position="120"/>
        <end position="155"/>
    </location>
</feature>
<dbReference type="SMART" id="SM00320">
    <property type="entry name" value="WD40"/>
    <property type="match status" value="4"/>
</dbReference>
<dbReference type="GO" id="GO:0015031">
    <property type="term" value="P:protein transport"/>
    <property type="evidence" value="ECO:0007669"/>
    <property type="project" value="UniProtKB-KW"/>
</dbReference>
<keyword evidence="7" id="KW-0931">ER-Golgi transport</keyword>
<feature type="compositionally biased region" description="Low complexity" evidence="10">
    <location>
        <begin position="994"/>
        <end position="1007"/>
    </location>
</feature>
<protein>
    <recommendedName>
        <fullName evidence="11">Sec16 Sec23-binding domain-containing protein</fullName>
    </recommendedName>
</protein>
<feature type="compositionally biased region" description="Basic and acidic residues" evidence="10">
    <location>
        <begin position="523"/>
        <end position="533"/>
    </location>
</feature>
<dbReference type="GO" id="GO:0070971">
    <property type="term" value="C:endoplasmic reticulum exit site"/>
    <property type="evidence" value="ECO:0007669"/>
    <property type="project" value="TreeGrafter"/>
</dbReference>
<keyword evidence="3" id="KW-0813">Transport</keyword>
<dbReference type="Proteomes" id="UP000077202">
    <property type="component" value="Unassembled WGS sequence"/>
</dbReference>
<dbReference type="Pfam" id="PF00400">
    <property type="entry name" value="WD40"/>
    <property type="match status" value="2"/>
</dbReference>
<evidence type="ECO:0000256" key="1">
    <source>
        <dbReference type="ARBA" id="ARBA00004240"/>
    </source>
</evidence>
<evidence type="ECO:0000256" key="10">
    <source>
        <dbReference type="SAM" id="MobiDB-lite"/>
    </source>
</evidence>
<name>A0A176WS05_MARPO</name>
<keyword evidence="8" id="KW-0653">Protein transport</keyword>
<dbReference type="Gene3D" id="1.20.940.10">
    <property type="entry name" value="Functional domain of the splicing factor Prp18"/>
    <property type="match status" value="1"/>
</dbReference>
<dbReference type="PANTHER" id="PTHR13923">
    <property type="entry name" value="SEC31-RELATED PROTEIN"/>
    <property type="match status" value="1"/>
</dbReference>
<evidence type="ECO:0000256" key="3">
    <source>
        <dbReference type="ARBA" id="ARBA00022448"/>
    </source>
</evidence>
<reference evidence="12" key="1">
    <citation type="submission" date="2016-03" db="EMBL/GenBank/DDBJ databases">
        <title>Mechanisms controlling the formation of the plant cell surface in tip-growing cells are functionally conserved among land plants.</title>
        <authorList>
            <person name="Honkanen S."/>
            <person name="Jones V.A."/>
            <person name="Morieri G."/>
            <person name="Champion C."/>
            <person name="Hetherington A.J."/>
            <person name="Kelly S."/>
            <person name="Saint-Marcoux D."/>
            <person name="Proust H."/>
            <person name="Prescott H."/>
            <person name="Dolan L."/>
        </authorList>
    </citation>
    <scope>NUCLEOTIDE SEQUENCE [LARGE SCALE GENOMIC DNA]</scope>
    <source>
        <tissue evidence="12">Whole gametophyte</tissue>
    </source>
</reference>
<evidence type="ECO:0000259" key="11">
    <source>
        <dbReference type="Pfam" id="PF12931"/>
    </source>
</evidence>
<comment type="caution">
    <text evidence="12">The sequence shown here is derived from an EMBL/GenBank/DDBJ whole genome shotgun (WGS) entry which is preliminary data.</text>
</comment>
<dbReference type="InterPro" id="IPR036322">
    <property type="entry name" value="WD40_repeat_dom_sf"/>
</dbReference>
<dbReference type="SUPFAM" id="SSF50978">
    <property type="entry name" value="WD40 repeat-like"/>
    <property type="match status" value="1"/>
</dbReference>
<dbReference type="PROSITE" id="PS50294">
    <property type="entry name" value="WD_REPEATS_REGION"/>
    <property type="match status" value="1"/>
</dbReference>